<name>A0A382WCR5_9ZZZZ</name>
<dbReference type="EMBL" id="UINC01158858">
    <property type="protein sequence ID" value="SVD56627.1"/>
    <property type="molecule type" value="Genomic_DNA"/>
</dbReference>
<reference evidence="1" key="1">
    <citation type="submission" date="2018-05" db="EMBL/GenBank/DDBJ databases">
        <authorList>
            <person name="Lanie J.A."/>
            <person name="Ng W.-L."/>
            <person name="Kazmierczak K.M."/>
            <person name="Andrzejewski T.M."/>
            <person name="Davidsen T.M."/>
            <person name="Wayne K.J."/>
            <person name="Tettelin H."/>
            <person name="Glass J.I."/>
            <person name="Rusch D."/>
            <person name="Podicherti R."/>
            <person name="Tsui H.-C.T."/>
            <person name="Winkler M.E."/>
        </authorList>
    </citation>
    <scope>NUCLEOTIDE SEQUENCE</scope>
</reference>
<accession>A0A382WCR5</accession>
<protein>
    <submittedName>
        <fullName evidence="1">Uncharacterized protein</fullName>
    </submittedName>
</protein>
<proteinExistence type="predicted"/>
<sequence>VGLNVVERVNLFQQYHLLGLPELTCLDSRIVIRWNVDGGGGKGEKNIKVVSICYLQCV</sequence>
<organism evidence="1">
    <name type="scientific">marine metagenome</name>
    <dbReference type="NCBI Taxonomy" id="408172"/>
    <lineage>
        <taxon>unclassified sequences</taxon>
        <taxon>metagenomes</taxon>
        <taxon>ecological metagenomes</taxon>
    </lineage>
</organism>
<evidence type="ECO:0000313" key="1">
    <source>
        <dbReference type="EMBL" id="SVD56627.1"/>
    </source>
</evidence>
<dbReference type="AlphaFoldDB" id="A0A382WCR5"/>
<feature type="non-terminal residue" evidence="1">
    <location>
        <position position="1"/>
    </location>
</feature>
<gene>
    <name evidence="1" type="ORF">METZ01_LOCUS409481</name>
</gene>